<dbReference type="AlphaFoldDB" id="A0A6I3JCX0"/>
<name>A0A6I3JCX0_9ACTN</name>
<accession>A0A6I3JCX0</accession>
<dbReference type="EMBL" id="WLCI01000013">
    <property type="protein sequence ID" value="MTB95935.1"/>
    <property type="molecule type" value="Genomic_DNA"/>
</dbReference>
<dbReference type="RefSeq" id="WP_154615413.1">
    <property type="nucleotide sequence ID" value="NZ_CP053660.1"/>
</dbReference>
<gene>
    <name evidence="1" type="ORF">GGQ22_12680</name>
</gene>
<evidence type="ECO:0000313" key="1">
    <source>
        <dbReference type="EMBL" id="MTB95935.1"/>
    </source>
</evidence>
<proteinExistence type="predicted"/>
<keyword evidence="2" id="KW-1185">Reference proteome</keyword>
<comment type="caution">
    <text evidence="1">The sequence shown here is derived from an EMBL/GenBank/DDBJ whole genome shotgun (WGS) entry which is preliminary data.</text>
</comment>
<dbReference type="Proteomes" id="UP000433406">
    <property type="component" value="Unassembled WGS sequence"/>
</dbReference>
<organism evidence="1 2">
    <name type="scientific">Nocardioides marmotae</name>
    <dbReference type="NCBI Taxonomy" id="2663857"/>
    <lineage>
        <taxon>Bacteria</taxon>
        <taxon>Bacillati</taxon>
        <taxon>Actinomycetota</taxon>
        <taxon>Actinomycetes</taxon>
        <taxon>Propionibacteriales</taxon>
        <taxon>Nocardioidaceae</taxon>
        <taxon>Nocardioides</taxon>
    </lineage>
</organism>
<sequence length="110" mass="12410">MSGQQQQQRQQPAVDAGLRRLETELKAARRFGAKATKQMHTAVAADLDRALRRARRAEQRAADAEARATRAERRVRRLERELAEVRSSATWRAGRAVVAVPGRLKRLTGR</sequence>
<evidence type="ECO:0000313" key="2">
    <source>
        <dbReference type="Proteomes" id="UP000433406"/>
    </source>
</evidence>
<reference evidence="1 2" key="1">
    <citation type="submission" date="2019-10" db="EMBL/GenBank/DDBJ databases">
        <title>Nocardioides novel species isolated from the excrement of Marmot.</title>
        <authorList>
            <person name="Zhang G."/>
        </authorList>
    </citation>
    <scope>NUCLEOTIDE SEQUENCE [LARGE SCALE GENOMIC DNA]</scope>
    <source>
        <strain evidence="2">zg-579</strain>
    </source>
</reference>
<protein>
    <submittedName>
        <fullName evidence="1">Uncharacterized protein</fullName>
    </submittedName>
</protein>